<dbReference type="Proteomes" id="UP000007014">
    <property type="component" value="Chromosome 17"/>
</dbReference>
<dbReference type="InterPro" id="IPR020472">
    <property type="entry name" value="WD40_PAC1"/>
</dbReference>
<accession>M1VKR4</accession>
<organism evidence="6 7">
    <name type="scientific">Cyanidioschyzon merolae (strain NIES-3377 / 10D)</name>
    <name type="common">Unicellular red alga</name>
    <dbReference type="NCBI Taxonomy" id="280699"/>
    <lineage>
        <taxon>Eukaryota</taxon>
        <taxon>Rhodophyta</taxon>
        <taxon>Bangiophyceae</taxon>
        <taxon>Cyanidiales</taxon>
        <taxon>Cyanidiaceae</taxon>
        <taxon>Cyanidioschyzon</taxon>
    </lineage>
</organism>
<dbReference type="HOGENOM" id="CLU_000288_57_8_1"/>
<dbReference type="OrthoDB" id="284782at2759"/>
<dbReference type="RefSeq" id="XP_005538179.1">
    <property type="nucleotide sequence ID" value="XM_005538122.1"/>
</dbReference>
<evidence type="ECO:0000256" key="1">
    <source>
        <dbReference type="ARBA" id="ARBA00022574"/>
    </source>
</evidence>
<comment type="similarity">
    <text evidence="3">Belongs to the WD repeat CIA1 family.</text>
</comment>
<feature type="repeat" description="WD" evidence="4">
    <location>
        <begin position="11"/>
        <end position="47"/>
    </location>
</feature>
<evidence type="ECO:0000313" key="6">
    <source>
        <dbReference type="EMBL" id="BAM82143.1"/>
    </source>
</evidence>
<keyword evidence="2" id="KW-0677">Repeat</keyword>
<feature type="repeat" description="WD" evidence="4">
    <location>
        <begin position="121"/>
        <end position="153"/>
    </location>
</feature>
<dbReference type="STRING" id="280699.M1VKR4"/>
<dbReference type="EMBL" id="AP006499">
    <property type="protein sequence ID" value="BAM82143.1"/>
    <property type="molecule type" value="Genomic_DNA"/>
</dbReference>
<dbReference type="PANTHER" id="PTHR19920:SF0">
    <property type="entry name" value="CYTOSOLIC IRON-SULFUR PROTEIN ASSEMBLY PROTEIN CIAO1-RELATED"/>
    <property type="match status" value="1"/>
</dbReference>
<dbReference type="GO" id="GO:0097361">
    <property type="term" value="C:cytosolic [4Fe-4S] assembly targeting complex"/>
    <property type="evidence" value="ECO:0007669"/>
    <property type="project" value="InterPro"/>
</dbReference>
<evidence type="ECO:0000256" key="4">
    <source>
        <dbReference type="PROSITE-ProRule" id="PRU00221"/>
    </source>
</evidence>
<dbReference type="KEGG" id="cme:CYME_CMQ257C"/>
<dbReference type="InterPro" id="IPR019775">
    <property type="entry name" value="WD40_repeat_CS"/>
</dbReference>
<gene>
    <name evidence="6" type="ORF">CYME_CMQ257C</name>
</gene>
<dbReference type="InterPro" id="IPR028608">
    <property type="entry name" value="CIAO1/Cia1"/>
</dbReference>
<evidence type="ECO:0000256" key="2">
    <source>
        <dbReference type="ARBA" id="ARBA00022737"/>
    </source>
</evidence>
<dbReference type="Pfam" id="PF00400">
    <property type="entry name" value="WD40"/>
    <property type="match status" value="5"/>
</dbReference>
<feature type="region of interest" description="Disordered" evidence="5">
    <location>
        <begin position="271"/>
        <end position="320"/>
    </location>
</feature>
<proteinExistence type="inferred from homology"/>
<protein>
    <recommendedName>
        <fullName evidence="3">Probable cytosolic iron-sulfur protein assembly protein CIAO1 homolog</fullName>
    </recommendedName>
</protein>
<feature type="repeat" description="WD" evidence="4">
    <location>
        <begin position="386"/>
        <end position="427"/>
    </location>
</feature>
<keyword evidence="1 4" id="KW-0853">WD repeat</keyword>
<feature type="repeat" description="WD" evidence="4">
    <location>
        <begin position="216"/>
        <end position="253"/>
    </location>
</feature>
<dbReference type="GeneID" id="16996217"/>
<keyword evidence="7" id="KW-1185">Reference proteome</keyword>
<dbReference type="AlphaFoldDB" id="M1VKR4"/>
<dbReference type="OMA" id="HDSWRHI"/>
<dbReference type="InterPro" id="IPR036322">
    <property type="entry name" value="WD40_repeat_dom_sf"/>
</dbReference>
<dbReference type="PANTHER" id="PTHR19920">
    <property type="entry name" value="WD40 PROTEIN CIAO1"/>
    <property type="match status" value="1"/>
</dbReference>
<dbReference type="InterPro" id="IPR001680">
    <property type="entry name" value="WD40_rpt"/>
</dbReference>
<reference evidence="6 7" key="1">
    <citation type="journal article" date="2004" name="Nature">
        <title>Genome sequence of the ultrasmall unicellular red alga Cyanidioschyzon merolae 10D.</title>
        <authorList>
            <person name="Matsuzaki M."/>
            <person name="Misumi O."/>
            <person name="Shin-i T."/>
            <person name="Maruyama S."/>
            <person name="Takahara M."/>
            <person name="Miyagishima S."/>
            <person name="Mori T."/>
            <person name="Nishida K."/>
            <person name="Yagisawa F."/>
            <person name="Nishida K."/>
            <person name="Yoshida Y."/>
            <person name="Nishimura Y."/>
            <person name="Nakao S."/>
            <person name="Kobayashi T."/>
            <person name="Momoyama Y."/>
            <person name="Higashiyama T."/>
            <person name="Minoda A."/>
            <person name="Sano M."/>
            <person name="Nomoto H."/>
            <person name="Oishi K."/>
            <person name="Hayashi H."/>
            <person name="Ohta F."/>
            <person name="Nishizaka S."/>
            <person name="Haga S."/>
            <person name="Miura S."/>
            <person name="Morishita T."/>
            <person name="Kabeya Y."/>
            <person name="Terasawa K."/>
            <person name="Suzuki Y."/>
            <person name="Ishii Y."/>
            <person name="Asakawa S."/>
            <person name="Takano H."/>
            <person name="Ohta N."/>
            <person name="Kuroiwa H."/>
            <person name="Tanaka K."/>
            <person name="Shimizu N."/>
            <person name="Sugano S."/>
            <person name="Sato N."/>
            <person name="Nozaki H."/>
            <person name="Ogasawara N."/>
            <person name="Kohara Y."/>
            <person name="Kuroiwa T."/>
        </authorList>
    </citation>
    <scope>NUCLEOTIDE SEQUENCE [LARGE SCALE GENOMIC DNA]</scope>
    <source>
        <strain evidence="6 7">10D</strain>
    </source>
</reference>
<reference evidence="6 7" key="2">
    <citation type="journal article" date="2007" name="BMC Biol.">
        <title>A 100%-complete sequence reveals unusually simple genomic features in the hot-spring red alga Cyanidioschyzon merolae.</title>
        <authorList>
            <person name="Nozaki H."/>
            <person name="Takano H."/>
            <person name="Misumi O."/>
            <person name="Terasawa K."/>
            <person name="Matsuzaki M."/>
            <person name="Maruyama S."/>
            <person name="Nishida K."/>
            <person name="Yagisawa F."/>
            <person name="Yoshida Y."/>
            <person name="Fujiwara T."/>
            <person name="Takio S."/>
            <person name="Tamura K."/>
            <person name="Chung S.J."/>
            <person name="Nakamura S."/>
            <person name="Kuroiwa H."/>
            <person name="Tanaka K."/>
            <person name="Sato N."/>
            <person name="Kuroiwa T."/>
        </authorList>
    </citation>
    <scope>NUCLEOTIDE SEQUENCE [LARGE SCALE GENOMIC DNA]</scope>
    <source>
        <strain evidence="6 7">10D</strain>
    </source>
</reference>
<dbReference type="CDD" id="cd00200">
    <property type="entry name" value="WD40"/>
    <property type="match status" value="1"/>
</dbReference>
<dbReference type="InterPro" id="IPR015943">
    <property type="entry name" value="WD40/YVTN_repeat-like_dom_sf"/>
</dbReference>
<dbReference type="Gramene" id="CMQ257CT">
    <property type="protein sequence ID" value="CMQ257CT"/>
    <property type="gene ID" value="CMQ257C"/>
</dbReference>
<feature type="repeat" description="WD" evidence="4">
    <location>
        <begin position="170"/>
        <end position="201"/>
    </location>
</feature>
<comment type="function">
    <text evidence="3">Essential component of the cytosolic iron-sulfur (Fe/S) protein assembly machinery. Required for the maturation of extramitochondrial Fe/S proteins.</text>
</comment>
<dbReference type="Gene3D" id="2.130.10.10">
    <property type="entry name" value="YVTN repeat-like/Quinoprotein amine dehydrogenase"/>
    <property type="match status" value="2"/>
</dbReference>
<evidence type="ECO:0000256" key="3">
    <source>
        <dbReference type="HAMAP-Rule" id="MF_03037"/>
    </source>
</evidence>
<evidence type="ECO:0000256" key="5">
    <source>
        <dbReference type="SAM" id="MobiDB-lite"/>
    </source>
</evidence>
<dbReference type="PROSITE" id="PS50294">
    <property type="entry name" value="WD_REPEATS_REGION"/>
    <property type="match status" value="4"/>
</dbReference>
<dbReference type="GO" id="GO:0016226">
    <property type="term" value="P:iron-sulfur cluster assembly"/>
    <property type="evidence" value="ECO:0007669"/>
    <property type="project" value="UniProtKB-UniRule"/>
</dbReference>
<dbReference type="PRINTS" id="PR00320">
    <property type="entry name" value="GPROTEINBRPT"/>
</dbReference>
<evidence type="ECO:0000313" key="7">
    <source>
        <dbReference type="Proteomes" id="UP000007014"/>
    </source>
</evidence>
<dbReference type="PROSITE" id="PS00678">
    <property type="entry name" value="WD_REPEATS_1"/>
    <property type="match status" value="1"/>
</dbReference>
<name>M1VKR4_CYAM1</name>
<dbReference type="SUPFAM" id="SSF50978">
    <property type="entry name" value="WD40 repeat-like"/>
    <property type="match status" value="1"/>
</dbReference>
<dbReference type="HAMAP" id="MF_03037">
    <property type="entry name" value="ciao1"/>
    <property type="match status" value="1"/>
</dbReference>
<dbReference type="SMART" id="SM00320">
    <property type="entry name" value="WD40"/>
    <property type="match status" value="7"/>
</dbReference>
<dbReference type="PROSITE" id="PS50082">
    <property type="entry name" value="WD_REPEATS_2"/>
    <property type="match status" value="5"/>
</dbReference>
<dbReference type="eggNOG" id="KOG0645">
    <property type="taxonomic scope" value="Eukaryota"/>
</dbReference>
<sequence>MQWREWLRVDVQREHETLWCATWSPNGQLIATCGTDKAVRIWDARTGLLLGGLGGDTFARSVRRIDWSPCGLQLALACFDSKVRVYRLVEGVSGGNGLSLEREPANAVLAAYLRLELVATLEGHESEVKAAVFNASGTLLATCARDKTVWIWECGPGAFSDLDFECVAVLAGHTQDVKSLVWHPRTELIASASYDNTIRLWCEDVYDGEWYCCAVLSGHESTVWSVAFAPTADAGYEHLLASAGADGRLLLWQRCEDGTRPETIRHDALVEDTVSVRTPTQPHSEKGVGAGTPQPTDEGVMAEAPSSARRESGSWSLDLSSTRDALASAPIEKDPEEHARFAEATQVDSSTPRNLDPPLVSSVMSGKQRWLVIKQVRVNAGDAGFADEEDESVYCVDWSHDGRLLATACADGHIRVYEATELRILLDIPAAHSGAEVNYVQFQKRRDACGDWSIHLGKRFQDMSTETLQRSYLLASTGDDGRLRVWVLFT</sequence>